<dbReference type="PANTHER" id="PTHR13572">
    <property type="entry name" value="ENDO-ALPHA-1,2-MANNOSIDASE"/>
    <property type="match status" value="1"/>
</dbReference>
<keyword evidence="2" id="KW-0812">Transmembrane</keyword>
<keyword evidence="7" id="KW-0472">Membrane</keyword>
<name>A0ABP8C9J5_9FLAO</name>
<evidence type="ECO:0000256" key="2">
    <source>
        <dbReference type="ARBA" id="ARBA00022692"/>
    </source>
</evidence>
<reference evidence="9" key="1">
    <citation type="journal article" date="2019" name="Int. J. Syst. Evol. Microbiol.">
        <title>The Global Catalogue of Microorganisms (GCM) 10K type strain sequencing project: providing services to taxonomists for standard genome sequencing and annotation.</title>
        <authorList>
            <consortium name="The Broad Institute Genomics Platform"/>
            <consortium name="The Broad Institute Genome Sequencing Center for Infectious Disease"/>
            <person name="Wu L."/>
            <person name="Ma J."/>
        </authorList>
    </citation>
    <scope>NUCLEOTIDE SEQUENCE [LARGE SCALE GENOMIC DNA]</scope>
    <source>
        <strain evidence="9">JCM 17630</strain>
    </source>
</reference>
<evidence type="ECO:0000256" key="4">
    <source>
        <dbReference type="ARBA" id="ARBA00022968"/>
    </source>
</evidence>
<evidence type="ECO:0008006" key="10">
    <source>
        <dbReference type="Google" id="ProtNLM"/>
    </source>
</evidence>
<evidence type="ECO:0000256" key="6">
    <source>
        <dbReference type="ARBA" id="ARBA00023034"/>
    </source>
</evidence>
<proteinExistence type="predicted"/>
<protein>
    <recommendedName>
        <fullName evidence="10">Glycosyl hydrolase family 99</fullName>
    </recommendedName>
</protein>
<comment type="subcellular location">
    <subcellularLocation>
        <location evidence="1">Golgi apparatus membrane</location>
        <topology evidence="1">Single-pass type II membrane protein</topology>
    </subcellularLocation>
</comment>
<accession>A0ABP8C9J5</accession>
<keyword evidence="6" id="KW-0333">Golgi apparatus</keyword>
<sequence>MKVALKKIRWRIIILLCTLQIVSCEKDLELEENVTLSPPNTPFQVTSENQTFNDSILKQVLEEEFDLILRRKKGTESSKEISGMEIDKSNPKKVYVHYLPWFQSKPYDGYWGQHWTMTNRNPDHIDAYGVNEVASYYNPLIGPYSSSDPDLQEYHFLLMKLAGVDGVIFDWYGSRNIHDYGLIKNATETFISKLENVDLDFCIMYEDRVAYMDQPGNLNTPVTRAKVDFNYIKDVYFNSANYLEFNNSKLISIFGPHYLTNETDWNDIYNVFSNQDQPSLISLWGLKNTLGNHFNGEFLWVAPDHLLAQDYYYSTYATNNDITIGSSYPGFHSFYEEGGWSDGINSWVLPRNNSYTFIETLNNSSYEDADFIQIITWNDFGEGTMIEPTTQFGFTYLKLLQEYTGVSYNENDLSTVVRLYQARKKYANNSRVMSLLDNSYGYMKQLRIKRVNKILQAINRYF</sequence>
<organism evidence="8 9">
    <name type="scientific">Postechiella marina</name>
    <dbReference type="NCBI Taxonomy" id="943941"/>
    <lineage>
        <taxon>Bacteria</taxon>
        <taxon>Pseudomonadati</taxon>
        <taxon>Bacteroidota</taxon>
        <taxon>Flavobacteriia</taxon>
        <taxon>Flavobacteriales</taxon>
        <taxon>Flavobacteriaceae</taxon>
        <taxon>Postechiella</taxon>
    </lineage>
</organism>
<comment type="caution">
    <text evidence="8">The sequence shown here is derived from an EMBL/GenBank/DDBJ whole genome shotgun (WGS) entry which is preliminary data.</text>
</comment>
<dbReference type="InterPro" id="IPR026071">
    <property type="entry name" value="Glyco_Hydrolase_99"/>
</dbReference>
<dbReference type="PANTHER" id="PTHR13572:SF4">
    <property type="entry name" value="RE57134P"/>
    <property type="match status" value="1"/>
</dbReference>
<evidence type="ECO:0000313" key="9">
    <source>
        <dbReference type="Proteomes" id="UP001501496"/>
    </source>
</evidence>
<evidence type="ECO:0000256" key="1">
    <source>
        <dbReference type="ARBA" id="ARBA00004323"/>
    </source>
</evidence>
<evidence type="ECO:0000256" key="3">
    <source>
        <dbReference type="ARBA" id="ARBA00022801"/>
    </source>
</evidence>
<keyword evidence="9" id="KW-1185">Reference proteome</keyword>
<dbReference type="Gene3D" id="3.20.20.80">
    <property type="entry name" value="Glycosidases"/>
    <property type="match status" value="1"/>
</dbReference>
<dbReference type="CDD" id="cd11575">
    <property type="entry name" value="GH99_GH71_like_3"/>
    <property type="match status" value="1"/>
</dbReference>
<keyword evidence="4" id="KW-0735">Signal-anchor</keyword>
<keyword evidence="3" id="KW-0378">Hydrolase</keyword>
<evidence type="ECO:0000256" key="5">
    <source>
        <dbReference type="ARBA" id="ARBA00022989"/>
    </source>
</evidence>
<evidence type="ECO:0000313" key="8">
    <source>
        <dbReference type="EMBL" id="GAA4236107.1"/>
    </source>
</evidence>
<evidence type="ECO:0000256" key="7">
    <source>
        <dbReference type="ARBA" id="ARBA00023136"/>
    </source>
</evidence>
<gene>
    <name evidence="8" type="ORF">GCM10022291_19710</name>
</gene>
<dbReference type="RefSeq" id="WP_344788046.1">
    <property type="nucleotide sequence ID" value="NZ_BAABCA010000004.1"/>
</dbReference>
<keyword evidence="5" id="KW-1133">Transmembrane helix</keyword>
<dbReference type="EMBL" id="BAABCA010000004">
    <property type="protein sequence ID" value="GAA4236107.1"/>
    <property type="molecule type" value="Genomic_DNA"/>
</dbReference>
<dbReference type="Proteomes" id="UP001501496">
    <property type="component" value="Unassembled WGS sequence"/>
</dbReference>